<dbReference type="EMBL" id="BAAAPZ010000019">
    <property type="protein sequence ID" value="GAA2106693.1"/>
    <property type="molecule type" value="Genomic_DNA"/>
</dbReference>
<dbReference type="Gene3D" id="3.30.1390.30">
    <property type="entry name" value="Penicillin-binding protein 2a, domain 3"/>
    <property type="match status" value="1"/>
</dbReference>
<organism evidence="6 7">
    <name type="scientific">Brevibacterium salitolerans</name>
    <dbReference type="NCBI Taxonomy" id="1403566"/>
    <lineage>
        <taxon>Bacteria</taxon>
        <taxon>Bacillati</taxon>
        <taxon>Actinomycetota</taxon>
        <taxon>Actinomycetes</taxon>
        <taxon>Micrococcales</taxon>
        <taxon>Brevibacteriaceae</taxon>
        <taxon>Brevibacterium</taxon>
    </lineage>
</organism>
<evidence type="ECO:0000256" key="1">
    <source>
        <dbReference type="ARBA" id="ARBA00004370"/>
    </source>
</evidence>
<dbReference type="Pfam" id="PF00905">
    <property type="entry name" value="Transpeptidase"/>
    <property type="match status" value="1"/>
</dbReference>
<dbReference type="InterPro" id="IPR005311">
    <property type="entry name" value="PBP_dimer"/>
</dbReference>
<dbReference type="SUPFAM" id="SSF56601">
    <property type="entry name" value="beta-lactamase/transpeptidase-like"/>
    <property type="match status" value="1"/>
</dbReference>
<evidence type="ECO:0000313" key="7">
    <source>
        <dbReference type="Proteomes" id="UP001500984"/>
    </source>
</evidence>
<dbReference type="InterPro" id="IPR036138">
    <property type="entry name" value="PBP_dimer_sf"/>
</dbReference>
<dbReference type="Proteomes" id="UP001500984">
    <property type="component" value="Unassembled WGS sequence"/>
</dbReference>
<sequence>MNRIRSLTARTWMLIAACAVVFALVVTAVLVLPLGDSAEEAAERALPALQQTSPEDGAAGGEGPLAAAGWIVPEADAPGTGPDEEYARIASGMGGLDSTGPFGPPAVSLGGVTEHSGGAEATLHWIWPHGDRAWEHTSVLRLEKRDGEWAPVMEPRAVHADLQAGESLGTQVDRPERGRILGAGDEVLAGPQPVVVVGVEPRRAEDVEELSDALEEHLDIDGDALADRIEAAADDAFVEVITLRRDDYDEVSDDIRLLPGTVFREEEQPLGRSRTFAAATLGSAGPATAEDIENSEGRHTAGDVVGRSGLNRAFDGELGGLRTVVVNRVDAEDGKHELGTVEGEEGSDVATTLDVDVQEAADAATADGDKPAALVALRPSDGHVLASSSSDPEGGAFDRALAGRYPPGSIFKVASGLALLRAGVTPEDVLACPETTDVEGKVFTNAEDFGLGESTFAEDFVQSCNTAFVDAAARADGEALASAAADLGMGLANGIGTDAFGSAVPVEDDPVTHAAMMIGQGTAEASPLGAAVMAASVAQGETVEPVLVPEAVESAEEGGSGPGTGELEPGHVEALQELMAETVTDGTASALRDVPGPAVHGKTGTAEYGGETPPRTHSWFVGYQGDLAFAVLVEDGGFGAEAAVPMAEDFLRALHD</sequence>
<comment type="subcellular location">
    <subcellularLocation>
        <location evidence="1">Membrane</location>
    </subcellularLocation>
</comment>
<dbReference type="SUPFAM" id="SSF56519">
    <property type="entry name" value="Penicillin binding protein dimerisation domain"/>
    <property type="match status" value="1"/>
</dbReference>
<protein>
    <submittedName>
        <fullName evidence="6">Penicillin-binding transpeptidase domain-containing protein</fullName>
    </submittedName>
</protein>
<feature type="domain" description="Penicillin-binding protein transpeptidase" evidence="4">
    <location>
        <begin position="373"/>
        <end position="651"/>
    </location>
</feature>
<keyword evidence="3" id="KW-0472">Membrane</keyword>
<proteinExistence type="inferred from homology"/>
<evidence type="ECO:0000256" key="2">
    <source>
        <dbReference type="ARBA" id="ARBA00007171"/>
    </source>
</evidence>
<keyword evidence="7" id="KW-1185">Reference proteome</keyword>
<name>A0ABN2XB96_9MICO</name>
<gene>
    <name evidence="6" type="ORF">GCM10009823_33040</name>
</gene>
<dbReference type="PANTHER" id="PTHR30627">
    <property type="entry name" value="PEPTIDOGLYCAN D,D-TRANSPEPTIDASE"/>
    <property type="match status" value="1"/>
</dbReference>
<reference evidence="6 7" key="1">
    <citation type="journal article" date="2019" name="Int. J. Syst. Evol. Microbiol.">
        <title>The Global Catalogue of Microorganisms (GCM) 10K type strain sequencing project: providing services to taxonomists for standard genome sequencing and annotation.</title>
        <authorList>
            <consortium name="The Broad Institute Genomics Platform"/>
            <consortium name="The Broad Institute Genome Sequencing Center for Infectious Disease"/>
            <person name="Wu L."/>
            <person name="Ma J."/>
        </authorList>
    </citation>
    <scope>NUCLEOTIDE SEQUENCE [LARGE SCALE GENOMIC DNA]</scope>
    <source>
        <strain evidence="6 7">JCM 15900</strain>
    </source>
</reference>
<comment type="caution">
    <text evidence="6">The sequence shown here is derived from an EMBL/GenBank/DDBJ whole genome shotgun (WGS) entry which is preliminary data.</text>
</comment>
<dbReference type="Gene3D" id="3.90.1310.10">
    <property type="entry name" value="Penicillin-binding protein 2a (Domain 2)"/>
    <property type="match status" value="1"/>
</dbReference>
<evidence type="ECO:0000256" key="3">
    <source>
        <dbReference type="ARBA" id="ARBA00023136"/>
    </source>
</evidence>
<dbReference type="InterPro" id="IPR012338">
    <property type="entry name" value="Beta-lactam/transpept-like"/>
</dbReference>
<evidence type="ECO:0000259" key="5">
    <source>
        <dbReference type="Pfam" id="PF03717"/>
    </source>
</evidence>
<dbReference type="RefSeq" id="WP_344338654.1">
    <property type="nucleotide sequence ID" value="NZ_BAAAPZ010000019.1"/>
</dbReference>
<dbReference type="InterPro" id="IPR001460">
    <property type="entry name" value="PCN-bd_Tpept"/>
</dbReference>
<dbReference type="PANTHER" id="PTHR30627:SF24">
    <property type="entry name" value="PENICILLIN-BINDING PROTEIN 4B"/>
    <property type="match status" value="1"/>
</dbReference>
<accession>A0ABN2XB96</accession>
<dbReference type="InterPro" id="IPR050515">
    <property type="entry name" value="Beta-lactam/transpept"/>
</dbReference>
<feature type="domain" description="Penicillin-binding protein dimerisation" evidence="5">
    <location>
        <begin position="174"/>
        <end position="332"/>
    </location>
</feature>
<evidence type="ECO:0000259" key="4">
    <source>
        <dbReference type="Pfam" id="PF00905"/>
    </source>
</evidence>
<comment type="similarity">
    <text evidence="2">Belongs to the transpeptidase family.</text>
</comment>
<dbReference type="Pfam" id="PF03717">
    <property type="entry name" value="PBP_dimer"/>
    <property type="match status" value="1"/>
</dbReference>
<dbReference type="Gene3D" id="3.40.710.10">
    <property type="entry name" value="DD-peptidase/beta-lactamase superfamily"/>
    <property type="match status" value="1"/>
</dbReference>
<evidence type="ECO:0000313" key="6">
    <source>
        <dbReference type="EMBL" id="GAA2106693.1"/>
    </source>
</evidence>